<dbReference type="RefSeq" id="YP_002516982.1">
    <property type="nucleotide sequence ID" value="NC_011916.1"/>
</dbReference>
<dbReference type="InterPro" id="IPR036527">
    <property type="entry name" value="SCP2_sterol-bd_dom_sf"/>
</dbReference>
<organism evidence="7 8">
    <name type="scientific">Caulobacter vibrioides (strain NA1000 / CB15N)</name>
    <name type="common">Caulobacter crescentus</name>
    <dbReference type="NCBI Taxonomy" id="565050"/>
    <lineage>
        <taxon>Bacteria</taxon>
        <taxon>Pseudomonadati</taxon>
        <taxon>Pseudomonadota</taxon>
        <taxon>Alphaproteobacteria</taxon>
        <taxon>Caulobacterales</taxon>
        <taxon>Caulobacteraceae</taxon>
        <taxon>Caulobacter</taxon>
    </lineage>
</organism>
<dbReference type="InterPro" id="IPR036866">
    <property type="entry name" value="RibonucZ/Hydroxyglut_hydro"/>
</dbReference>
<proteinExistence type="inferred from homology"/>
<dbReference type="CDD" id="cd07710">
    <property type="entry name" value="arylsulfatase_Sdsa1-like_MBL-fold"/>
    <property type="match status" value="1"/>
</dbReference>
<keyword evidence="1" id="KW-0479">Metal-binding</keyword>
<dbReference type="HOGENOM" id="CLU_014655_1_0_5"/>
<dbReference type="Pfam" id="PF00753">
    <property type="entry name" value="Lactamase_B"/>
    <property type="match status" value="1"/>
</dbReference>
<dbReference type="GO" id="GO:0046872">
    <property type="term" value="F:metal ion binding"/>
    <property type="evidence" value="ECO:0007669"/>
    <property type="project" value="UniProtKB-KW"/>
</dbReference>
<dbReference type="Gene3D" id="3.30.1050.10">
    <property type="entry name" value="SCP2 sterol-binding domain"/>
    <property type="match status" value="1"/>
</dbReference>
<gene>
    <name evidence="7" type="ordered locus">CCNA_01609</name>
</gene>
<dbReference type="InterPro" id="IPR029229">
    <property type="entry name" value="Alkyl_sulf_C"/>
</dbReference>
<dbReference type="Gene3D" id="1.25.40.880">
    <property type="entry name" value="Alkyl sulfatase, dimerisation domain"/>
    <property type="match status" value="1"/>
</dbReference>
<evidence type="ECO:0000313" key="7">
    <source>
        <dbReference type="EMBL" id="ACL95074.1"/>
    </source>
</evidence>
<dbReference type="Pfam" id="PF14864">
    <property type="entry name" value="Alkyl_sulf_C"/>
    <property type="match status" value="1"/>
</dbReference>
<dbReference type="Proteomes" id="UP000001364">
    <property type="component" value="Chromosome"/>
</dbReference>
<sequence>MRKGMFAVSVLALILAAGAARAGEPATPTTAERQKAFAQTLPLNDRQDFEFADKGFLGTRADPIIRRADGQAAWNLAAYDFLKAEPPATVNPSLWRQAQLLSKHGLYQVSDRVYQVRGFDISNITFVRGDTGWIVIDPLTMQETARAALELVNEKLGKLPVTAVVYTHSHSDHFGGVRGVVDEADVKSGKVPIVAPKGFMEEVAAENILAGNAMSRRAQYQFGVMLPPGVEGQITAGIGQNIARGSITLIPPTVIIDHTGQELTLDGVKVRFQYTPSTEAPAEMNLYFPDLRILDMAENANVSMHNILTPRGALVRDAKAWADGLTEALRLFGDNSDIMITSHGWPRFGGAVVKDFLADHRDAYKYLHDQTVRMMNRGMTGDEIAAKIQLPPALARNWFNRGYYGSMSFNSRAVYQRYMGWYDANPAHLIPAPPADSGKRYVAAMGGAAKVKALAGEAAAKGDYGWAASLLNHAVMADDGDKEAKRLLAGVYDQLGYQTENALWRNMYLTAADELRGGVRKLPPSMTPLDMIAALESQMIFDVLAIRLNAEKAGDARLRMVFAFPDRNERFLVEVRNGVLVAQPSKGGEGADATLTVDRAVFLESLFGGTSLLPKILKGEVKLEGDRAAMSRLAGWFDTFPSDFPIVTRPN</sequence>
<dbReference type="Gene3D" id="3.60.15.30">
    <property type="entry name" value="Metallo-beta-lactamase domain"/>
    <property type="match status" value="1"/>
</dbReference>
<dbReference type="InterPro" id="IPR052195">
    <property type="entry name" value="Bact_Alkyl/Aryl-Sulfatase"/>
</dbReference>
<evidence type="ECO:0000256" key="5">
    <source>
        <dbReference type="SAM" id="SignalP"/>
    </source>
</evidence>
<evidence type="ECO:0000313" key="8">
    <source>
        <dbReference type="Proteomes" id="UP000001364"/>
    </source>
</evidence>
<feature type="chain" id="PRO_5002606090" evidence="5">
    <location>
        <begin position="23"/>
        <end position="651"/>
    </location>
</feature>
<dbReference type="RefSeq" id="WP_012640264.1">
    <property type="nucleotide sequence ID" value="NC_011916.1"/>
</dbReference>
<dbReference type="SUPFAM" id="SSF55718">
    <property type="entry name" value="SCP-like"/>
    <property type="match status" value="1"/>
</dbReference>
<dbReference type="FunFam" id="3.60.15.30:FF:000001">
    <property type="entry name" value="Alkyl/aryl-sulfatase BDS1"/>
    <property type="match status" value="1"/>
</dbReference>
<dbReference type="GO" id="GO:0030288">
    <property type="term" value="C:outer membrane-bounded periplasmic space"/>
    <property type="evidence" value="ECO:0007669"/>
    <property type="project" value="TreeGrafter"/>
</dbReference>
<dbReference type="PANTHER" id="PTHR43223">
    <property type="entry name" value="ALKYL/ARYL-SULFATASE"/>
    <property type="match status" value="1"/>
</dbReference>
<dbReference type="PhylomeDB" id="A0A0H3C9V8"/>
<dbReference type="Pfam" id="PF14863">
    <property type="entry name" value="Alkyl_sulf_dimr"/>
    <property type="match status" value="1"/>
</dbReference>
<feature type="domain" description="Metallo-beta-lactamase" evidence="6">
    <location>
        <begin position="121"/>
        <end position="343"/>
    </location>
</feature>
<dbReference type="PANTHER" id="PTHR43223:SF1">
    <property type="entry name" value="ALKYL_ARYL-SULFATASE BDS1"/>
    <property type="match status" value="1"/>
</dbReference>
<accession>A0A0H3C9V8</accession>
<evidence type="ECO:0000256" key="1">
    <source>
        <dbReference type="ARBA" id="ARBA00022723"/>
    </source>
</evidence>
<protein>
    <submittedName>
        <fullName evidence="7">Alkyl sulfatase</fullName>
        <ecNumber evidence="7">3.1.6.-</ecNumber>
    </submittedName>
</protein>
<keyword evidence="3" id="KW-0862">Zinc</keyword>
<reference evidence="7 8" key="1">
    <citation type="journal article" date="2010" name="J. Bacteriol.">
        <title>The genetic basis of laboratory adaptation in Caulobacter crescentus.</title>
        <authorList>
            <person name="Marks M.E."/>
            <person name="Castro-Rojas C.M."/>
            <person name="Teiling C."/>
            <person name="Du L."/>
            <person name="Kapatral V."/>
            <person name="Walunas T.L."/>
            <person name="Crosson S."/>
        </authorList>
    </citation>
    <scope>NUCLEOTIDE SEQUENCE [LARGE SCALE GENOMIC DNA]</scope>
    <source>
        <strain evidence="8">NA1000 / CB15N</strain>
    </source>
</reference>
<dbReference type="EC" id="3.1.6.-" evidence="7"/>
<keyword evidence="5" id="KW-0732">Signal</keyword>
<dbReference type="GO" id="GO:0046983">
    <property type="term" value="F:protein dimerization activity"/>
    <property type="evidence" value="ECO:0007669"/>
    <property type="project" value="InterPro"/>
</dbReference>
<name>A0A0H3C9V8_CAUVN</name>
<dbReference type="SUPFAM" id="SSF56281">
    <property type="entry name" value="Metallo-hydrolase/oxidoreductase"/>
    <property type="match status" value="1"/>
</dbReference>
<evidence type="ECO:0000256" key="3">
    <source>
        <dbReference type="ARBA" id="ARBA00022833"/>
    </source>
</evidence>
<evidence type="ECO:0000259" key="6">
    <source>
        <dbReference type="SMART" id="SM00849"/>
    </source>
</evidence>
<dbReference type="InterPro" id="IPR029228">
    <property type="entry name" value="Alkyl_sulf_dimr"/>
</dbReference>
<dbReference type="GeneID" id="7331587"/>
<keyword evidence="2 7" id="KW-0378">Hydrolase</keyword>
<dbReference type="GO" id="GO:0018909">
    <property type="term" value="P:dodecyl sulfate metabolic process"/>
    <property type="evidence" value="ECO:0007669"/>
    <property type="project" value="InterPro"/>
</dbReference>
<feature type="signal peptide" evidence="5">
    <location>
        <begin position="1"/>
        <end position="22"/>
    </location>
</feature>
<dbReference type="InterPro" id="IPR001279">
    <property type="entry name" value="Metallo-B-lactamas"/>
</dbReference>
<dbReference type="PATRIC" id="fig|565050.3.peg.1587"/>
<dbReference type="InterPro" id="IPR044097">
    <property type="entry name" value="Bds1/SdsA1_MBL-fold"/>
</dbReference>
<comment type="similarity">
    <text evidence="4">Belongs to the metallo-beta-lactamase superfamily. Type III sulfatase family.</text>
</comment>
<dbReference type="KEGG" id="ccs:CCNA_01609"/>
<evidence type="ECO:0000256" key="2">
    <source>
        <dbReference type="ARBA" id="ARBA00022801"/>
    </source>
</evidence>
<dbReference type="AlphaFoldDB" id="A0A0H3C9V8"/>
<evidence type="ECO:0000256" key="4">
    <source>
        <dbReference type="ARBA" id="ARBA00033751"/>
    </source>
</evidence>
<keyword evidence="8" id="KW-1185">Reference proteome</keyword>
<dbReference type="OrthoDB" id="9815874at2"/>
<dbReference type="EMBL" id="CP001340">
    <property type="protein sequence ID" value="ACL95074.1"/>
    <property type="molecule type" value="Genomic_DNA"/>
</dbReference>
<dbReference type="InterPro" id="IPR038536">
    <property type="entry name" value="Alkyl/aryl-sulf_dimr_sf"/>
</dbReference>
<dbReference type="SMART" id="SM00849">
    <property type="entry name" value="Lactamase_B"/>
    <property type="match status" value="1"/>
</dbReference>
<dbReference type="GO" id="GO:0018741">
    <property type="term" value="F:linear primary-alkylsulfatase activity"/>
    <property type="evidence" value="ECO:0007669"/>
    <property type="project" value="InterPro"/>
</dbReference>